<evidence type="ECO:0000256" key="1">
    <source>
        <dbReference type="ARBA" id="ARBA00006547"/>
    </source>
</evidence>
<dbReference type="STRING" id="58919.A0A316ZDJ5"/>
<organism evidence="2 3">
    <name type="scientific">Tilletiopsis washingtonensis</name>
    <dbReference type="NCBI Taxonomy" id="58919"/>
    <lineage>
        <taxon>Eukaryota</taxon>
        <taxon>Fungi</taxon>
        <taxon>Dikarya</taxon>
        <taxon>Basidiomycota</taxon>
        <taxon>Ustilaginomycotina</taxon>
        <taxon>Exobasidiomycetes</taxon>
        <taxon>Entylomatales</taxon>
        <taxon>Entylomatales incertae sedis</taxon>
        <taxon>Tilletiopsis</taxon>
    </lineage>
</organism>
<evidence type="ECO:0000313" key="3">
    <source>
        <dbReference type="Proteomes" id="UP000245946"/>
    </source>
</evidence>
<proteinExistence type="inferred from homology"/>
<protein>
    <submittedName>
        <fullName evidence="2">Cysteine proteinase</fullName>
    </submittedName>
</protein>
<dbReference type="InterPro" id="IPR038765">
    <property type="entry name" value="Papain-like_cys_pep_sf"/>
</dbReference>
<keyword evidence="3" id="KW-1185">Reference proteome</keyword>
<dbReference type="SUPFAM" id="SSF54001">
    <property type="entry name" value="Cysteine proteinases"/>
    <property type="match status" value="1"/>
</dbReference>
<dbReference type="AlphaFoldDB" id="A0A316ZDJ5"/>
<dbReference type="Pfam" id="PF00797">
    <property type="entry name" value="Acetyltransf_2"/>
    <property type="match status" value="1"/>
</dbReference>
<evidence type="ECO:0000313" key="2">
    <source>
        <dbReference type="EMBL" id="PWN99780.1"/>
    </source>
</evidence>
<sequence length="365" mass="40579">MPLKLRQVPSVYSEEEVRRYLAHIGFPGLSGDGSAAASGAAALPPPTLRTLALLQLHHLTTMPFENTSLHYEHEHQVRIEPHHCLERFVARNAGGYCMQQNLVLLNVLRFLGFRCFSSAGRVLERPANEEPSLTGFGHMVVLVLLPSHLSTDNGAEVLYHCDVGYGAGCALRPLLLREGHEEQGREGQAHRLVQTLHPQSALEESDDGPHCIPDLAASAQHMWALQHRTGDGEWLTQYVFMLTETLPTDYEAMNTHTSRSEKAIFSRVIMLCYFTRSWTTPDEDAPALYPYPPNTIGLRTLFQQGLTLRPAACDGGGEERIQLKSETERVEQIKKYFHLLSDIATEDAVAAIKGRTPELQPAAEA</sequence>
<dbReference type="GeneID" id="37269365"/>
<dbReference type="OrthoDB" id="10260017at2759"/>
<dbReference type="InterPro" id="IPR001447">
    <property type="entry name" value="Arylamine_N-AcTrfase"/>
</dbReference>
<dbReference type="RefSeq" id="XP_025600059.1">
    <property type="nucleotide sequence ID" value="XM_025741821.1"/>
</dbReference>
<name>A0A316ZDJ5_9BASI</name>
<dbReference type="PANTHER" id="PTHR11786:SF0">
    <property type="entry name" value="ARYLAMINE N-ACETYLTRANSFERASE 4-RELATED"/>
    <property type="match status" value="1"/>
</dbReference>
<dbReference type="Gene3D" id="3.30.2140.20">
    <property type="match status" value="1"/>
</dbReference>
<gene>
    <name evidence="2" type="ORF">FA09DRAFT_328566</name>
</gene>
<dbReference type="GO" id="GO:0016407">
    <property type="term" value="F:acetyltransferase activity"/>
    <property type="evidence" value="ECO:0007669"/>
    <property type="project" value="InterPro"/>
</dbReference>
<comment type="similarity">
    <text evidence="1">Belongs to the arylamine N-acetyltransferase family.</text>
</comment>
<reference evidence="2 3" key="1">
    <citation type="journal article" date="2018" name="Mol. Biol. Evol.">
        <title>Broad Genomic Sampling Reveals a Smut Pathogenic Ancestry of the Fungal Clade Ustilaginomycotina.</title>
        <authorList>
            <person name="Kijpornyongpan T."/>
            <person name="Mondo S.J."/>
            <person name="Barry K."/>
            <person name="Sandor L."/>
            <person name="Lee J."/>
            <person name="Lipzen A."/>
            <person name="Pangilinan J."/>
            <person name="LaButti K."/>
            <person name="Hainaut M."/>
            <person name="Henrissat B."/>
            <person name="Grigoriev I.V."/>
            <person name="Spatafora J.W."/>
            <person name="Aime M.C."/>
        </authorList>
    </citation>
    <scope>NUCLEOTIDE SEQUENCE [LARGE SCALE GENOMIC DNA]</scope>
    <source>
        <strain evidence="2 3">MCA 4186</strain>
    </source>
</reference>
<dbReference type="InterPro" id="IPR053710">
    <property type="entry name" value="Arylamine_NAT_domain_sf"/>
</dbReference>
<dbReference type="Proteomes" id="UP000245946">
    <property type="component" value="Unassembled WGS sequence"/>
</dbReference>
<accession>A0A316ZDJ5</accession>
<dbReference type="PANTHER" id="PTHR11786">
    <property type="entry name" value="N-HYDROXYARYLAMINE O-ACETYLTRANSFERASE"/>
    <property type="match status" value="1"/>
</dbReference>
<dbReference type="EMBL" id="KZ819287">
    <property type="protein sequence ID" value="PWN99780.1"/>
    <property type="molecule type" value="Genomic_DNA"/>
</dbReference>